<sequence>MKILNLLKPWVLAFYLKQLLLLKKNKGKLSIKGYRLSLEHTAQITIEGESKICFGQKTYLRKGTDVEAHNGAIVNIGDNFFMNKNSSIIARYGIEIGDNCMIGENTTIIDHNHVFKDPDLPFKDQGYQGAKITIGDNVWIAGQVFIGQGVSIGDNVVIGANTIVTKDIPSNSIVYNKSTLVIKEIK</sequence>
<name>A0ABT7R0G6_9BACT</name>
<dbReference type="EMBL" id="JAQIBD010000004">
    <property type="protein sequence ID" value="MDM5272551.1"/>
    <property type="molecule type" value="Genomic_DNA"/>
</dbReference>
<organism evidence="4 5">
    <name type="scientific">Sulfurovum zhangzhouensis</name>
    <dbReference type="NCBI Taxonomy" id="3019067"/>
    <lineage>
        <taxon>Bacteria</taxon>
        <taxon>Pseudomonadati</taxon>
        <taxon>Campylobacterota</taxon>
        <taxon>Epsilonproteobacteria</taxon>
        <taxon>Campylobacterales</taxon>
        <taxon>Sulfurovaceae</taxon>
        <taxon>Sulfurovum</taxon>
    </lineage>
</organism>
<dbReference type="PANTHER" id="PTHR23416">
    <property type="entry name" value="SIALIC ACID SYNTHASE-RELATED"/>
    <property type="match status" value="1"/>
</dbReference>
<protein>
    <submittedName>
        <fullName evidence="4">Acyltransferase</fullName>
    </submittedName>
</protein>
<dbReference type="RefSeq" id="WP_289414372.1">
    <property type="nucleotide sequence ID" value="NZ_JAQIBD010000004.1"/>
</dbReference>
<evidence type="ECO:0000313" key="4">
    <source>
        <dbReference type="EMBL" id="MDM5272551.1"/>
    </source>
</evidence>
<dbReference type="Pfam" id="PF14602">
    <property type="entry name" value="Hexapep_2"/>
    <property type="match status" value="1"/>
</dbReference>
<dbReference type="InterPro" id="IPR011004">
    <property type="entry name" value="Trimer_LpxA-like_sf"/>
</dbReference>
<evidence type="ECO:0000313" key="5">
    <source>
        <dbReference type="Proteomes" id="UP001169069"/>
    </source>
</evidence>
<evidence type="ECO:0000256" key="3">
    <source>
        <dbReference type="ARBA" id="ARBA00023315"/>
    </source>
</evidence>
<dbReference type="CDD" id="cd04647">
    <property type="entry name" value="LbH_MAT_like"/>
    <property type="match status" value="1"/>
</dbReference>
<dbReference type="InterPro" id="IPR001451">
    <property type="entry name" value="Hexapep"/>
</dbReference>
<comment type="caution">
    <text evidence="4">The sequence shown here is derived from an EMBL/GenBank/DDBJ whole genome shotgun (WGS) entry which is preliminary data.</text>
</comment>
<proteinExistence type="predicted"/>
<evidence type="ECO:0000256" key="2">
    <source>
        <dbReference type="ARBA" id="ARBA00022737"/>
    </source>
</evidence>
<gene>
    <name evidence="4" type="ORF">PGH07_10220</name>
</gene>
<keyword evidence="2" id="KW-0677">Repeat</keyword>
<dbReference type="SUPFAM" id="SSF51161">
    <property type="entry name" value="Trimeric LpxA-like enzymes"/>
    <property type="match status" value="1"/>
</dbReference>
<dbReference type="Pfam" id="PF00132">
    <property type="entry name" value="Hexapep"/>
    <property type="match status" value="1"/>
</dbReference>
<dbReference type="GO" id="GO:0016746">
    <property type="term" value="F:acyltransferase activity"/>
    <property type="evidence" value="ECO:0007669"/>
    <property type="project" value="UniProtKB-KW"/>
</dbReference>
<keyword evidence="5" id="KW-1185">Reference proteome</keyword>
<dbReference type="InterPro" id="IPR018357">
    <property type="entry name" value="Hexapep_transf_CS"/>
</dbReference>
<accession>A0ABT7R0G6</accession>
<evidence type="ECO:0000256" key="1">
    <source>
        <dbReference type="ARBA" id="ARBA00022679"/>
    </source>
</evidence>
<dbReference type="Gene3D" id="2.160.10.10">
    <property type="entry name" value="Hexapeptide repeat proteins"/>
    <property type="match status" value="1"/>
</dbReference>
<dbReference type="InterPro" id="IPR051159">
    <property type="entry name" value="Hexapeptide_acetyltransf"/>
</dbReference>
<dbReference type="PROSITE" id="PS00101">
    <property type="entry name" value="HEXAPEP_TRANSFERASES"/>
    <property type="match status" value="1"/>
</dbReference>
<dbReference type="Proteomes" id="UP001169069">
    <property type="component" value="Unassembled WGS sequence"/>
</dbReference>
<reference evidence="4" key="1">
    <citation type="submission" date="2023-01" db="EMBL/GenBank/DDBJ databases">
        <title>Sulfurovum sp. zt1-1 genome assembly.</title>
        <authorList>
            <person name="Wang J."/>
        </authorList>
    </citation>
    <scope>NUCLEOTIDE SEQUENCE</scope>
    <source>
        <strain evidence="4">Zt1-1</strain>
    </source>
</reference>
<keyword evidence="3 4" id="KW-0012">Acyltransferase</keyword>
<keyword evidence="1" id="KW-0808">Transferase</keyword>